<dbReference type="Proteomes" id="UP000233837">
    <property type="component" value="Unassembled WGS sequence"/>
</dbReference>
<evidence type="ECO:0000256" key="1">
    <source>
        <dbReference type="SAM" id="Phobius"/>
    </source>
</evidence>
<reference evidence="2 3" key="2">
    <citation type="journal article" date="2017" name="Nature">
        <title>The Apostasia genome and the evolution of orchids.</title>
        <authorList>
            <person name="Zhang G.Q."/>
            <person name="Liu K.W."/>
            <person name="Li Z."/>
            <person name="Lohaus R."/>
            <person name="Hsiao Y.Y."/>
            <person name="Niu S.C."/>
            <person name="Wang J.Y."/>
            <person name="Lin Y.C."/>
            <person name="Xu Q."/>
            <person name="Chen L.J."/>
            <person name="Yoshida K."/>
            <person name="Fujiwara S."/>
            <person name="Wang Z.W."/>
            <person name="Zhang Y.Q."/>
            <person name="Mitsuda N."/>
            <person name="Wang M."/>
            <person name="Liu G.H."/>
            <person name="Pecoraro L."/>
            <person name="Huang H.X."/>
            <person name="Xiao X.J."/>
            <person name="Lin M."/>
            <person name="Wu X.Y."/>
            <person name="Wu W.L."/>
            <person name="Chen Y.Y."/>
            <person name="Chang S.B."/>
            <person name="Sakamoto S."/>
            <person name="Ohme-Takagi M."/>
            <person name="Yagi M."/>
            <person name="Zeng S.J."/>
            <person name="Shen C.Y."/>
            <person name="Yeh C.M."/>
            <person name="Luo Y.B."/>
            <person name="Tsai W.C."/>
            <person name="Van de Peer Y."/>
            <person name="Liu Z.J."/>
        </authorList>
    </citation>
    <scope>NUCLEOTIDE SEQUENCE [LARGE SCALE GENOMIC DNA]</scope>
    <source>
        <tissue evidence="2">The whole plant</tissue>
    </source>
</reference>
<name>A0A2I0XEZ6_9ASPA</name>
<protein>
    <submittedName>
        <fullName evidence="2">Uncharacterized protein</fullName>
    </submittedName>
</protein>
<reference evidence="2 3" key="1">
    <citation type="journal article" date="2016" name="Sci. Rep.">
        <title>The Dendrobium catenatum Lindl. genome sequence provides insights into polysaccharide synthase, floral development and adaptive evolution.</title>
        <authorList>
            <person name="Zhang G.Q."/>
            <person name="Xu Q."/>
            <person name="Bian C."/>
            <person name="Tsai W.C."/>
            <person name="Yeh C.M."/>
            <person name="Liu K.W."/>
            <person name="Yoshida K."/>
            <person name="Zhang L.S."/>
            <person name="Chang S.B."/>
            <person name="Chen F."/>
            <person name="Shi Y."/>
            <person name="Su Y.Y."/>
            <person name="Zhang Y.Q."/>
            <person name="Chen L.J."/>
            <person name="Yin Y."/>
            <person name="Lin M."/>
            <person name="Huang H."/>
            <person name="Deng H."/>
            <person name="Wang Z.W."/>
            <person name="Zhu S.L."/>
            <person name="Zhao X."/>
            <person name="Deng C."/>
            <person name="Niu S.C."/>
            <person name="Huang J."/>
            <person name="Wang M."/>
            <person name="Liu G.H."/>
            <person name="Yang H.J."/>
            <person name="Xiao X.J."/>
            <person name="Hsiao Y.Y."/>
            <person name="Wu W.L."/>
            <person name="Chen Y.Y."/>
            <person name="Mitsuda N."/>
            <person name="Ohme-Takagi M."/>
            <person name="Luo Y.B."/>
            <person name="Van de Peer Y."/>
            <person name="Liu Z.J."/>
        </authorList>
    </citation>
    <scope>NUCLEOTIDE SEQUENCE [LARGE SCALE GENOMIC DNA]</scope>
    <source>
        <tissue evidence="2">The whole plant</tissue>
    </source>
</reference>
<keyword evidence="1" id="KW-0812">Transmembrane</keyword>
<proteinExistence type="predicted"/>
<dbReference type="AlphaFoldDB" id="A0A2I0XEZ6"/>
<dbReference type="InterPro" id="IPR051026">
    <property type="entry name" value="PI/PC_transfer"/>
</dbReference>
<sequence>MCDSGSKDPYDSLLIKNHMVLSGEAQYTRQIVTVSKGEGNIIAYAKPKYPLVMGSDTSTAESGSEAEDIASPKAVKSYASCQCLTPVREERKARPQPPLLELVSNMMENVFFQSKVFGKCILPVESSEPECILTVDKAVDAKWKKENTSRREQEQCSSVGKDYCPVFNPYLHIRYENKEKNLLGAGSSAILVDVKKYSEGFRMQILAYVITLYTLLFMVISHVTKQPQEETPESDWHDAALFRGSTSKVFQPPSPAPGLKDADLLSSVLKRLGELEEKIDILQSKPSEMPHEKEELLNASVRHVDALEVELIATKQV</sequence>
<organism evidence="2 3">
    <name type="scientific">Dendrobium catenatum</name>
    <dbReference type="NCBI Taxonomy" id="906689"/>
    <lineage>
        <taxon>Eukaryota</taxon>
        <taxon>Viridiplantae</taxon>
        <taxon>Streptophyta</taxon>
        <taxon>Embryophyta</taxon>
        <taxon>Tracheophyta</taxon>
        <taxon>Spermatophyta</taxon>
        <taxon>Magnoliopsida</taxon>
        <taxon>Liliopsida</taxon>
        <taxon>Asparagales</taxon>
        <taxon>Orchidaceae</taxon>
        <taxon>Epidendroideae</taxon>
        <taxon>Malaxideae</taxon>
        <taxon>Dendrobiinae</taxon>
        <taxon>Dendrobium</taxon>
    </lineage>
</organism>
<accession>A0A2I0XEZ6</accession>
<keyword evidence="1" id="KW-0472">Membrane</keyword>
<dbReference type="EMBL" id="KZ501944">
    <property type="protein sequence ID" value="PKU86473.1"/>
    <property type="molecule type" value="Genomic_DNA"/>
</dbReference>
<keyword evidence="3" id="KW-1185">Reference proteome</keyword>
<evidence type="ECO:0000313" key="2">
    <source>
        <dbReference type="EMBL" id="PKU86473.1"/>
    </source>
</evidence>
<evidence type="ECO:0000313" key="3">
    <source>
        <dbReference type="Proteomes" id="UP000233837"/>
    </source>
</evidence>
<feature type="transmembrane region" description="Helical" evidence="1">
    <location>
        <begin position="205"/>
        <end position="224"/>
    </location>
</feature>
<dbReference type="PANTHER" id="PTHR45657">
    <property type="entry name" value="CRAL-TRIO DOMAIN-CONTAINING PROTEIN YKL091C-RELATED"/>
    <property type="match status" value="1"/>
</dbReference>
<gene>
    <name evidence="2" type="ORF">MA16_Dca010509</name>
</gene>
<dbReference type="PANTHER" id="PTHR45657:SF5">
    <property type="entry name" value="PHOSPHATIDYLINOSITOL_PHOSPHATIDYLCHOLINE TRANSFER PROTEIN SFH6"/>
    <property type="match status" value="1"/>
</dbReference>
<keyword evidence="1" id="KW-1133">Transmembrane helix</keyword>